<keyword evidence="5" id="KW-0456">Lyase</keyword>
<dbReference type="STRING" id="1120995.SAMN02745245_01876"/>
<dbReference type="InterPro" id="IPR000182">
    <property type="entry name" value="GNAT_dom"/>
</dbReference>
<dbReference type="InterPro" id="IPR013166">
    <property type="entry name" value="Citrate_lyase_ligase_C"/>
</dbReference>
<keyword evidence="3 5" id="KW-0436">Ligase</keyword>
<gene>
    <name evidence="5" type="ORF">SAMN02745245_01876</name>
</gene>
<dbReference type="PANTHER" id="PTHR40599">
    <property type="entry name" value="[CITRATE [PRO-3S]-LYASE] LIGASE"/>
    <property type="match status" value="1"/>
</dbReference>
<dbReference type="NCBIfam" id="TIGR00125">
    <property type="entry name" value="cyt_tran_rel"/>
    <property type="match status" value="1"/>
</dbReference>
<evidence type="ECO:0000256" key="1">
    <source>
        <dbReference type="ARBA" id="ARBA00022741"/>
    </source>
</evidence>
<dbReference type="SMART" id="SM00764">
    <property type="entry name" value="Citrate_ly_lig"/>
    <property type="match status" value="1"/>
</dbReference>
<keyword evidence="6" id="KW-1185">Reference proteome</keyword>
<dbReference type="GO" id="GO:0005524">
    <property type="term" value="F:ATP binding"/>
    <property type="evidence" value="ECO:0007669"/>
    <property type="project" value="UniProtKB-UniRule"/>
</dbReference>
<dbReference type="GO" id="GO:0016829">
    <property type="term" value="F:lyase activity"/>
    <property type="evidence" value="ECO:0007669"/>
    <property type="project" value="UniProtKB-KW"/>
</dbReference>
<dbReference type="EMBL" id="FQXI01000021">
    <property type="protein sequence ID" value="SHH66482.1"/>
    <property type="molecule type" value="Genomic_DNA"/>
</dbReference>
<dbReference type="AlphaFoldDB" id="A0A1M5UTX2"/>
<keyword evidence="1 3" id="KW-0547">Nucleotide-binding</keyword>
<comment type="function">
    <text evidence="3">Acetylation of prosthetic group (2-(5''-phosphoribosyl)-3'-dephosphocoenzyme-A) of the gamma subunit of citrate lyase.</text>
</comment>
<dbReference type="InterPro" id="IPR004821">
    <property type="entry name" value="Cyt_trans-like"/>
</dbReference>
<dbReference type="SUPFAM" id="SSF55729">
    <property type="entry name" value="Acyl-CoA N-acyltransferases (Nat)"/>
    <property type="match status" value="1"/>
</dbReference>
<proteinExistence type="predicted"/>
<keyword evidence="2 3" id="KW-0067">ATP-binding</keyword>
<dbReference type="SUPFAM" id="SSF52374">
    <property type="entry name" value="Nucleotidylyl transferase"/>
    <property type="match status" value="1"/>
</dbReference>
<dbReference type="InterPro" id="IPR014729">
    <property type="entry name" value="Rossmann-like_a/b/a_fold"/>
</dbReference>
<dbReference type="InterPro" id="IPR016181">
    <property type="entry name" value="Acyl_CoA_acyltransferase"/>
</dbReference>
<accession>A0A1M5UTX2</accession>
<evidence type="ECO:0000313" key="6">
    <source>
        <dbReference type="Proteomes" id="UP000184032"/>
    </source>
</evidence>
<dbReference type="Gene3D" id="3.40.50.620">
    <property type="entry name" value="HUPs"/>
    <property type="match status" value="1"/>
</dbReference>
<dbReference type="PIRSF" id="PIRSF005751">
    <property type="entry name" value="Acet_citr_lig"/>
    <property type="match status" value="1"/>
</dbReference>
<dbReference type="PROSITE" id="PS51186">
    <property type="entry name" value="GNAT"/>
    <property type="match status" value="1"/>
</dbReference>
<evidence type="ECO:0000256" key="3">
    <source>
        <dbReference type="PIRNR" id="PIRNR005751"/>
    </source>
</evidence>
<name>A0A1M5UTX2_9FIRM</name>
<dbReference type="GO" id="GO:0016747">
    <property type="term" value="F:acyltransferase activity, transferring groups other than amino-acyl groups"/>
    <property type="evidence" value="ECO:0007669"/>
    <property type="project" value="InterPro"/>
</dbReference>
<protein>
    <recommendedName>
        <fullName evidence="3">[Citrate [pro-3S]-lyase] ligase</fullName>
        <ecNumber evidence="3">6.2.1.22</ecNumber>
    </recommendedName>
</protein>
<dbReference type="EC" id="6.2.1.22" evidence="3"/>
<dbReference type="RefSeq" id="WP_073185646.1">
    <property type="nucleotide sequence ID" value="NZ_FQXI01000021.1"/>
</dbReference>
<evidence type="ECO:0000256" key="2">
    <source>
        <dbReference type="ARBA" id="ARBA00022840"/>
    </source>
</evidence>
<dbReference type="OrthoDB" id="9779753at2"/>
<dbReference type="Proteomes" id="UP000184032">
    <property type="component" value="Unassembled WGS sequence"/>
</dbReference>
<sequence length="335" mass="38505">MIEYRDAVYFLDRKNIELFLQKYDLSLEKDVEYTIIAEDEGKIVGTGSVSGSVLKCFAIDNEYRNMAITNTIISKLIDFEFNRGITHLFIFTKPDNSKIFNDFGFDLVAKVDEVALLDNKIEKLHTILEDLHNSNEENSKTGIIVINANPMTLGHLKLIEEASKQVEKLHVFMVSEDESDFPYEFRYEIVKNAIGPLLNVILHRGNEYIISKNTFPTYFYKDTETVIKSYSYLDIKIFAEYFVKALNVKKRFVGTETSDVVTREYNSAMKEILPEYGVEVVEIERFKINGEVISASKVRKLLRDGKLKEAYTYLPEATIEALKSDCGKKLIEGLK</sequence>
<reference evidence="5 6" key="1">
    <citation type="submission" date="2016-11" db="EMBL/GenBank/DDBJ databases">
        <authorList>
            <person name="Jaros S."/>
            <person name="Januszkiewicz K."/>
            <person name="Wedrychowicz H."/>
        </authorList>
    </citation>
    <scope>NUCLEOTIDE SEQUENCE [LARGE SCALE GENOMIC DNA]</scope>
    <source>
        <strain evidence="5 6">DSM 21120</strain>
    </source>
</reference>
<comment type="catalytic activity">
    <reaction evidence="3">
        <text>holo-[citrate lyase ACP] + acetate + ATP = acetyl-[citrate lyase ACP] + AMP + diphosphate</text>
        <dbReference type="Rhea" id="RHEA:23788"/>
        <dbReference type="Rhea" id="RHEA-COMP:10158"/>
        <dbReference type="Rhea" id="RHEA-COMP:13710"/>
        <dbReference type="ChEBI" id="CHEBI:30089"/>
        <dbReference type="ChEBI" id="CHEBI:30616"/>
        <dbReference type="ChEBI" id="CHEBI:33019"/>
        <dbReference type="ChEBI" id="CHEBI:82683"/>
        <dbReference type="ChEBI" id="CHEBI:137976"/>
        <dbReference type="ChEBI" id="CHEBI:456215"/>
        <dbReference type="EC" id="6.2.1.22"/>
    </reaction>
</comment>
<dbReference type="GO" id="GO:0008771">
    <property type="term" value="F:[citrate (pro-3S)-lyase] ligase activity"/>
    <property type="evidence" value="ECO:0007669"/>
    <property type="project" value="UniProtKB-EC"/>
</dbReference>
<dbReference type="Gene3D" id="3.40.630.30">
    <property type="match status" value="1"/>
</dbReference>
<evidence type="ECO:0000313" key="5">
    <source>
        <dbReference type="EMBL" id="SHH66482.1"/>
    </source>
</evidence>
<dbReference type="PANTHER" id="PTHR40599:SF1">
    <property type="entry name" value="[CITRATE [PRO-3S]-LYASE] LIGASE"/>
    <property type="match status" value="1"/>
</dbReference>
<evidence type="ECO:0000259" key="4">
    <source>
        <dbReference type="PROSITE" id="PS51186"/>
    </source>
</evidence>
<dbReference type="Pfam" id="PF00583">
    <property type="entry name" value="Acetyltransf_1"/>
    <property type="match status" value="1"/>
</dbReference>
<dbReference type="InterPro" id="IPR005216">
    <property type="entry name" value="Citrate_lyase_ligase"/>
</dbReference>
<dbReference type="NCBIfam" id="TIGR00124">
    <property type="entry name" value="cit_ly_ligase"/>
    <property type="match status" value="1"/>
</dbReference>
<organism evidence="5 6">
    <name type="scientific">Anaerosphaera aminiphila DSM 21120</name>
    <dbReference type="NCBI Taxonomy" id="1120995"/>
    <lineage>
        <taxon>Bacteria</taxon>
        <taxon>Bacillati</taxon>
        <taxon>Bacillota</taxon>
        <taxon>Tissierellia</taxon>
        <taxon>Tissierellales</taxon>
        <taxon>Peptoniphilaceae</taxon>
        <taxon>Anaerosphaera</taxon>
    </lineage>
</organism>
<dbReference type="Pfam" id="PF08218">
    <property type="entry name" value="Citrate_ly_lig"/>
    <property type="match status" value="1"/>
</dbReference>
<feature type="domain" description="N-acetyltransferase" evidence="4">
    <location>
        <begin position="1"/>
        <end position="128"/>
    </location>
</feature>